<evidence type="ECO:0000256" key="3">
    <source>
        <dbReference type="ARBA" id="ARBA00023002"/>
    </source>
</evidence>
<evidence type="ECO:0000313" key="4">
    <source>
        <dbReference type="EMBL" id="KAK5533386.1"/>
    </source>
</evidence>
<sequence length="282" mass="29938">MAPNNRKYTTKLANTSVLVIGGTSGIGYGVAEALIENAVANLYISSSQQTRIDDAISRLKSTYPDETSTTTKVIGLPAVDLADEPNLESNIKALFEAIASESSSSGVPSGTKPVLDHIVFTSGDSLGIKPLDDVDLSFFKRCGMVRFFAPFFVAKYGRHYLKPGPGSSITLTTGGVSEKPIPNWSAIAPWMTGLHGMCRGLALELKPIRVNLVSPGAVATELWDASFTDPDAKEAAFAMFGKKMATGAIGKVEDVAESYIYAMKDKNVTGTVLRSDGGSFLL</sequence>
<dbReference type="EMBL" id="JAXLQG010000013">
    <property type="protein sequence ID" value="KAK5533386.1"/>
    <property type="molecule type" value="Genomic_DNA"/>
</dbReference>
<evidence type="ECO:0000313" key="5">
    <source>
        <dbReference type="Proteomes" id="UP001345827"/>
    </source>
</evidence>
<proteinExistence type="inferred from homology"/>
<dbReference type="AlphaFoldDB" id="A0AAV9Q2D1"/>
<dbReference type="PANTHER" id="PTHR43477:SF1">
    <property type="entry name" value="DIHYDROANTICAPSIN 7-DEHYDROGENASE"/>
    <property type="match status" value="1"/>
</dbReference>
<dbReference type="InterPro" id="IPR051122">
    <property type="entry name" value="SDR_DHRS6-like"/>
</dbReference>
<evidence type="ECO:0008006" key="6">
    <source>
        <dbReference type="Google" id="ProtNLM"/>
    </source>
</evidence>
<dbReference type="PANTHER" id="PTHR43477">
    <property type="entry name" value="DIHYDROANTICAPSIN 7-DEHYDROGENASE"/>
    <property type="match status" value="1"/>
</dbReference>
<protein>
    <recommendedName>
        <fullName evidence="6">NAD(P)-binding protein</fullName>
    </recommendedName>
</protein>
<comment type="similarity">
    <text evidence="1">Belongs to the short-chain dehydrogenases/reductases (SDR) family.</text>
</comment>
<dbReference type="Proteomes" id="UP001345827">
    <property type="component" value="Unassembled WGS sequence"/>
</dbReference>
<evidence type="ECO:0000256" key="1">
    <source>
        <dbReference type="ARBA" id="ARBA00006484"/>
    </source>
</evidence>
<keyword evidence="2" id="KW-0521">NADP</keyword>
<accession>A0AAV9Q2D1</accession>
<evidence type="ECO:0000256" key="2">
    <source>
        <dbReference type="ARBA" id="ARBA00022857"/>
    </source>
</evidence>
<dbReference type="GO" id="GO:0016491">
    <property type="term" value="F:oxidoreductase activity"/>
    <property type="evidence" value="ECO:0007669"/>
    <property type="project" value="UniProtKB-KW"/>
</dbReference>
<name>A0AAV9Q2D1_9PEZI</name>
<keyword evidence="5" id="KW-1185">Reference proteome</keyword>
<dbReference type="PRINTS" id="PR00081">
    <property type="entry name" value="GDHRDH"/>
</dbReference>
<gene>
    <name evidence="4" type="ORF">LTR25_007252</name>
</gene>
<dbReference type="InterPro" id="IPR057571">
    <property type="entry name" value="SDR_PhqE-like"/>
</dbReference>
<dbReference type="Gene3D" id="3.40.50.720">
    <property type="entry name" value="NAD(P)-binding Rossmann-like Domain"/>
    <property type="match status" value="1"/>
</dbReference>
<comment type="caution">
    <text evidence="4">The sequence shown here is derived from an EMBL/GenBank/DDBJ whole genome shotgun (WGS) entry which is preliminary data.</text>
</comment>
<dbReference type="InterPro" id="IPR002347">
    <property type="entry name" value="SDR_fam"/>
</dbReference>
<dbReference type="InterPro" id="IPR036291">
    <property type="entry name" value="NAD(P)-bd_dom_sf"/>
</dbReference>
<organism evidence="4 5">
    <name type="scientific">Vermiconidia calcicola</name>
    <dbReference type="NCBI Taxonomy" id="1690605"/>
    <lineage>
        <taxon>Eukaryota</taxon>
        <taxon>Fungi</taxon>
        <taxon>Dikarya</taxon>
        <taxon>Ascomycota</taxon>
        <taxon>Pezizomycotina</taxon>
        <taxon>Dothideomycetes</taxon>
        <taxon>Dothideomycetidae</taxon>
        <taxon>Mycosphaerellales</taxon>
        <taxon>Extremaceae</taxon>
        <taxon>Vermiconidia</taxon>
    </lineage>
</organism>
<dbReference type="Pfam" id="PF23441">
    <property type="entry name" value="SDR"/>
    <property type="match status" value="1"/>
</dbReference>
<dbReference type="SUPFAM" id="SSF51735">
    <property type="entry name" value="NAD(P)-binding Rossmann-fold domains"/>
    <property type="match status" value="1"/>
</dbReference>
<reference evidence="4 5" key="1">
    <citation type="submission" date="2023-06" db="EMBL/GenBank/DDBJ databases">
        <title>Black Yeasts Isolated from many extreme environments.</title>
        <authorList>
            <person name="Coleine C."/>
            <person name="Stajich J.E."/>
            <person name="Selbmann L."/>
        </authorList>
    </citation>
    <scope>NUCLEOTIDE SEQUENCE [LARGE SCALE GENOMIC DNA]</scope>
    <source>
        <strain evidence="4 5">CCFEE 5887</strain>
    </source>
</reference>
<keyword evidence="3" id="KW-0560">Oxidoreductase</keyword>